<accession>A0ACC1P511</accession>
<organism evidence="1 2">
    <name type="scientific">Xylaria curta</name>
    <dbReference type="NCBI Taxonomy" id="42375"/>
    <lineage>
        <taxon>Eukaryota</taxon>
        <taxon>Fungi</taxon>
        <taxon>Dikarya</taxon>
        <taxon>Ascomycota</taxon>
        <taxon>Pezizomycotina</taxon>
        <taxon>Sordariomycetes</taxon>
        <taxon>Xylariomycetidae</taxon>
        <taxon>Xylariales</taxon>
        <taxon>Xylariaceae</taxon>
        <taxon>Xylaria</taxon>
    </lineage>
</organism>
<name>A0ACC1P511_9PEZI</name>
<sequence length="537" mass="61169">MLYQRAGSHRHFDGEEEDSSAGHSVRVTRPFGIPKNEWTGRPRRRARFLSPKKASGEEKGDTRRAGNSMLELGDSQTEIPTEAGVPESSQPLAVVADNQNRKPWESLVIGNLGENLSHIERKDREIEQQRFIVRYHEEHSPSQVDHNMRILDRLCEERSEMKDNEENNMPQDQREKKERISKRLEILRWALRDSRCDDERINIRAAIRGYENLLWLAVRTPCWGKRAFALTGTPLLRRTKLVLIASILNLRFDEIKPPGESYQHNLFSPFAAARKRKKKSRERDASCHLETLLDSGATFPIIFESDLARLNIDLSKYPAQGTLDVNTVGGKSKLKFYEMFVSVCTREGHSLVGPEAEAVWPEEPLALGGFCPVLIQRDPIVGSGGQRLSGMLPFDACYLSSAPGMGRLWLGEDRRDVLGTSRLPAHLRFDSDNKFILEYPEEFEDLRRAARTPDRVIFLHEFSDTPGTFLTDSDGPGARGISQLAIGRYQTVHDSSQTKEYQKALPQRVIQIEPRKGGIKKVPKDLTRQWKKHFNPA</sequence>
<keyword evidence="2" id="KW-1185">Reference proteome</keyword>
<proteinExistence type="predicted"/>
<protein>
    <submittedName>
        <fullName evidence="1">Uncharacterized protein</fullName>
    </submittedName>
</protein>
<dbReference type="EMBL" id="JAPDGR010000913">
    <property type="protein sequence ID" value="KAJ2986663.1"/>
    <property type="molecule type" value="Genomic_DNA"/>
</dbReference>
<reference evidence="1" key="1">
    <citation type="submission" date="2022-10" db="EMBL/GenBank/DDBJ databases">
        <title>Genome Sequence of Xylaria curta.</title>
        <authorList>
            <person name="Buettner E."/>
        </authorList>
    </citation>
    <scope>NUCLEOTIDE SEQUENCE</scope>
    <source>
        <strain evidence="1">Babe10</strain>
    </source>
</reference>
<evidence type="ECO:0000313" key="2">
    <source>
        <dbReference type="Proteomes" id="UP001143856"/>
    </source>
</evidence>
<comment type="caution">
    <text evidence="1">The sequence shown here is derived from an EMBL/GenBank/DDBJ whole genome shotgun (WGS) entry which is preliminary data.</text>
</comment>
<evidence type="ECO:0000313" key="1">
    <source>
        <dbReference type="EMBL" id="KAJ2986663.1"/>
    </source>
</evidence>
<gene>
    <name evidence="1" type="ORF">NUW58_g4919</name>
</gene>
<dbReference type="Proteomes" id="UP001143856">
    <property type="component" value="Unassembled WGS sequence"/>
</dbReference>